<dbReference type="EMBL" id="CP103216">
    <property type="protein sequence ID" value="UVR54938.1"/>
    <property type="molecule type" value="Genomic_DNA"/>
</dbReference>
<evidence type="ECO:0000313" key="2">
    <source>
        <dbReference type="EMBL" id="UVR54938.1"/>
    </source>
</evidence>
<reference evidence="1" key="2">
    <citation type="submission" date="2022-12" db="EMBL/GenBank/DDBJ databases">
        <title>Development of a Multilocus Sequence Typing Scheme for Bacteroides fragilis Based on Whole Genome Sequencing Data and Clinical Application.</title>
        <authorList>
            <person name="Nielsen F.D."/>
            <person name="Justesen U.S."/>
        </authorList>
    </citation>
    <scope>NUCLEOTIDE SEQUENCE</scope>
    <source>
        <strain evidence="1">BF_BC_VIB_DK_2012_57</strain>
    </source>
</reference>
<protein>
    <submittedName>
        <fullName evidence="1">Uncharacterized protein</fullName>
    </submittedName>
</protein>
<dbReference type="AlphaFoldDB" id="A0A9Q4IMS6"/>
<dbReference type="Proteomes" id="UP001078742">
    <property type="component" value="Unassembled WGS sequence"/>
</dbReference>
<reference evidence="2" key="1">
    <citation type="submission" date="2022-08" db="EMBL/GenBank/DDBJ databases">
        <title>Genome Sequencing of Bacteroides fragilis Group Isolates with Nanopore Technology.</title>
        <authorList>
            <person name="Tisza M.J."/>
            <person name="Smith D."/>
            <person name="Dekker J.P."/>
        </authorList>
    </citation>
    <scope>NUCLEOTIDE SEQUENCE</scope>
    <source>
        <strain evidence="2">BFG-70</strain>
    </source>
</reference>
<name>A0A9Q4IMS6_BACFG</name>
<dbReference type="RefSeq" id="WP_008659911.1">
    <property type="nucleotide sequence ID" value="NZ_BAABYZ010000001.1"/>
</dbReference>
<dbReference type="Proteomes" id="UP001060330">
    <property type="component" value="Chromosome"/>
</dbReference>
<evidence type="ECO:0000313" key="1">
    <source>
        <dbReference type="EMBL" id="MCZ2570295.1"/>
    </source>
</evidence>
<sequence length="53" mass="6082">MMEIDRSLLSKPEHGKYVSIDKLAEIITYNISFIRGNSKGRISQQEILNEITT</sequence>
<gene>
    <name evidence="2" type="ORF">NXX45_14460</name>
    <name evidence="1" type="ORF">O1420_02675</name>
</gene>
<organism evidence="1 3">
    <name type="scientific">Bacteroides fragilis</name>
    <dbReference type="NCBI Taxonomy" id="817"/>
    <lineage>
        <taxon>Bacteria</taxon>
        <taxon>Pseudomonadati</taxon>
        <taxon>Bacteroidota</taxon>
        <taxon>Bacteroidia</taxon>
        <taxon>Bacteroidales</taxon>
        <taxon>Bacteroidaceae</taxon>
        <taxon>Bacteroides</taxon>
    </lineage>
</organism>
<accession>A0A9Q4IMS6</accession>
<proteinExistence type="predicted"/>
<evidence type="ECO:0000313" key="3">
    <source>
        <dbReference type="Proteomes" id="UP001078742"/>
    </source>
</evidence>
<dbReference type="EMBL" id="JAPUAV010000002">
    <property type="protein sequence ID" value="MCZ2570295.1"/>
    <property type="molecule type" value="Genomic_DNA"/>
</dbReference>